<evidence type="ECO:0000256" key="1">
    <source>
        <dbReference type="SAM" id="MobiDB-lite"/>
    </source>
</evidence>
<name>A0A3N8RN01_9BURK</name>
<dbReference type="Proteomes" id="UP000269271">
    <property type="component" value="Unassembled WGS sequence"/>
</dbReference>
<evidence type="ECO:0000313" key="3">
    <source>
        <dbReference type="Proteomes" id="UP000269271"/>
    </source>
</evidence>
<dbReference type="KEGG" id="bcon:NL30_32260"/>
<sequence length="77" mass="8366">MSNAAGRQLADPAPEHTGRSLTTSFRHPIDAWRREVDRPGIERGAAGHATLDGPSAQACRTGRTAPRLHADDRPRED</sequence>
<protein>
    <submittedName>
        <fullName evidence="2">Uncharacterized protein</fullName>
    </submittedName>
</protein>
<organism evidence="2 3">
    <name type="scientific">Burkholderia contaminans</name>
    <dbReference type="NCBI Taxonomy" id="488447"/>
    <lineage>
        <taxon>Bacteria</taxon>
        <taxon>Pseudomonadati</taxon>
        <taxon>Pseudomonadota</taxon>
        <taxon>Betaproteobacteria</taxon>
        <taxon>Burkholderiales</taxon>
        <taxon>Burkholderiaceae</taxon>
        <taxon>Burkholderia</taxon>
        <taxon>Burkholderia cepacia complex</taxon>
    </lineage>
</organism>
<comment type="caution">
    <text evidence="2">The sequence shown here is derived from an EMBL/GenBank/DDBJ whole genome shotgun (WGS) entry which is preliminary data.</text>
</comment>
<dbReference type="EMBL" id="QTQX01000001">
    <property type="protein sequence ID" value="RQT37272.1"/>
    <property type="molecule type" value="Genomic_DNA"/>
</dbReference>
<feature type="region of interest" description="Disordered" evidence="1">
    <location>
        <begin position="42"/>
        <end position="77"/>
    </location>
</feature>
<feature type="compositionally biased region" description="Basic and acidic residues" evidence="1">
    <location>
        <begin position="68"/>
        <end position="77"/>
    </location>
</feature>
<gene>
    <name evidence="2" type="ORF">DF037_00600</name>
</gene>
<evidence type="ECO:0000313" key="2">
    <source>
        <dbReference type="EMBL" id="RQT37272.1"/>
    </source>
</evidence>
<dbReference type="AlphaFoldDB" id="A0A3N8RN01"/>
<proteinExistence type="predicted"/>
<feature type="region of interest" description="Disordered" evidence="1">
    <location>
        <begin position="1"/>
        <end position="30"/>
    </location>
</feature>
<reference evidence="2 3" key="1">
    <citation type="submission" date="2018-08" db="EMBL/GenBank/DDBJ databases">
        <title>Comparative analysis of Burkholderia isolates from Puerto Rico.</title>
        <authorList>
            <person name="Hall C."/>
            <person name="Sahl J."/>
            <person name="Wagner D."/>
        </authorList>
    </citation>
    <scope>NUCLEOTIDE SEQUENCE [LARGE SCALE GENOMIC DNA]</scope>
    <source>
        <strain evidence="2 3">Bp9001</strain>
    </source>
</reference>
<accession>A0A3N8RN01</accession>
<dbReference type="RefSeq" id="WP_046546548.1">
    <property type="nucleotide sequence ID" value="NZ_JAIZPU010000002.1"/>
</dbReference>